<dbReference type="InterPro" id="IPR029052">
    <property type="entry name" value="Metallo-depent_PP-like"/>
</dbReference>
<dbReference type="InterPro" id="IPR052900">
    <property type="entry name" value="Phospholipid_Metab_Enz"/>
</dbReference>
<feature type="domain" description="Phospholipase D N-terminal" evidence="2">
    <location>
        <begin position="48"/>
        <end position="140"/>
    </location>
</feature>
<evidence type="ECO:0000313" key="4">
    <source>
        <dbReference type="Proteomes" id="UP000297890"/>
    </source>
</evidence>
<evidence type="ECO:0000313" key="3">
    <source>
        <dbReference type="EMBL" id="TFZ83600.1"/>
    </source>
</evidence>
<evidence type="ECO:0000259" key="2">
    <source>
        <dbReference type="Pfam" id="PF16655"/>
    </source>
</evidence>
<dbReference type="InterPro" id="IPR032093">
    <property type="entry name" value="PhoD_N"/>
</dbReference>
<dbReference type="RefSeq" id="WP_135281017.1">
    <property type="nucleotide sequence ID" value="NZ_SRIO01000003.1"/>
</dbReference>
<dbReference type="InterPro" id="IPR018946">
    <property type="entry name" value="PhoD-like_MPP"/>
</dbReference>
<dbReference type="Pfam" id="PF16655">
    <property type="entry name" value="PhoD_N"/>
    <property type="match status" value="1"/>
</dbReference>
<dbReference type="Pfam" id="PF09423">
    <property type="entry name" value="PhoD"/>
    <property type="match status" value="1"/>
</dbReference>
<dbReference type="EMBL" id="SRIO01000003">
    <property type="protein sequence ID" value="TFZ83600.1"/>
    <property type="molecule type" value="Genomic_DNA"/>
</dbReference>
<gene>
    <name evidence="3" type="ORF">E4680_03640</name>
</gene>
<dbReference type="CDD" id="cd07389">
    <property type="entry name" value="MPP_PhoD"/>
    <property type="match status" value="1"/>
</dbReference>
<keyword evidence="4" id="KW-1185">Reference proteome</keyword>
<dbReference type="InterPro" id="IPR038607">
    <property type="entry name" value="PhoD-like_sf"/>
</dbReference>
<name>A0A4Z0FAW8_9GAMM</name>
<feature type="domain" description="PhoD-like phosphatase metallophosphatase" evidence="1">
    <location>
        <begin position="153"/>
        <end position="536"/>
    </location>
</feature>
<dbReference type="AlphaFoldDB" id="A0A4Z0FAW8"/>
<dbReference type="OrthoDB" id="327733at2"/>
<sequence length="587" mass="66066">MDRRQVLGLLGLGLVAPYALTFHRTLNAATAPTVPAREAANRQVFSLSVASGDPSPTGVILWTRIDPAFYRAIEPLRFQVAKDRFFRHIVMEGTVAGNLIGPQDDYTVKVDLDGQLGSDARYYYRFIYGEAVSPTGRCRTAPAAGMTPDKIKLAVLTCQDYTNGYYTALRKLADRDDVDFVVHVGDFIYETAGDPRFQSLPFADRTILLPSDGIVALDLADYRHLHRTYRSDADLQRCMENHTFIAVWDDHETANDCYWDAARDTLGAPDHPYTVDPIYGNDPNLLKGLAMDARKAWLEFIPARVTVNPAATHPHDFYAIHRRFSFGTLVDLFMLDGRSYRSPHPCGEGDVRERYVPIGCRNYTNTDQTMLGTAQRDWLVTETLASNARWRVWGNQTLMAELSVGRADRRIPLNLDAWDGYQAERHYLAEAMRDGSRPNLVVLSGDFHSHIVAHLKVDYRQANNQDPANTIGVEFMTTSITSAGGLDAINTALKRDPRNPKIDVPIGNQLLGALNPHIRFADLGHHGYSVMTFTDAYAEWTAYVVDKNQPEGFVRERVFRRLRAFADSTQLQELPPLDAWDRLQRLG</sequence>
<proteinExistence type="predicted"/>
<organism evidence="3 4">
    <name type="scientific">Candidatus Macondimonas diazotrophica</name>
    <dbReference type="NCBI Taxonomy" id="2305248"/>
    <lineage>
        <taxon>Bacteria</taxon>
        <taxon>Pseudomonadati</taxon>
        <taxon>Pseudomonadota</taxon>
        <taxon>Gammaproteobacteria</taxon>
        <taxon>Chromatiales</taxon>
        <taxon>Ectothiorhodospiraceae</taxon>
        <taxon>Candidatus Macondimonas</taxon>
    </lineage>
</organism>
<comment type="caution">
    <text evidence="3">The sequence shown here is derived from an EMBL/GenBank/DDBJ whole genome shotgun (WGS) entry which is preliminary data.</text>
</comment>
<reference evidence="3 4" key="1">
    <citation type="journal article" date="2019" name="ISME J.">
        <title>Candidatus Macondimonas diazotrophica, a novel gammaproteobacterial genus dominating crude-oil-contaminated coastal sediments.</title>
        <authorList>
            <person name="Karthikeyan S."/>
            <person name="Konstantinidis K."/>
        </authorList>
    </citation>
    <scope>NUCLEOTIDE SEQUENCE [LARGE SCALE GENOMIC DNA]</scope>
    <source>
        <strain evidence="3 4">KTK01</strain>
    </source>
</reference>
<dbReference type="Proteomes" id="UP000297890">
    <property type="component" value="Unassembled WGS sequence"/>
</dbReference>
<protein>
    <submittedName>
        <fullName evidence="3">Phosphodiesterase</fullName>
    </submittedName>
</protein>
<dbReference type="Gene3D" id="2.60.40.380">
    <property type="entry name" value="Purple acid phosphatase-like, N-terminal"/>
    <property type="match status" value="1"/>
</dbReference>
<dbReference type="PANTHER" id="PTHR43606:SF2">
    <property type="entry name" value="ALKALINE PHOSPHATASE FAMILY PROTEIN (AFU_ORTHOLOGUE AFUA_5G03860)"/>
    <property type="match status" value="1"/>
</dbReference>
<dbReference type="PANTHER" id="PTHR43606">
    <property type="entry name" value="PHOSPHATASE, PUTATIVE (AFU_ORTHOLOGUE AFUA_6G08710)-RELATED"/>
    <property type="match status" value="1"/>
</dbReference>
<dbReference type="Gene3D" id="3.60.21.70">
    <property type="entry name" value="PhoD-like phosphatase"/>
    <property type="match status" value="1"/>
</dbReference>
<evidence type="ECO:0000259" key="1">
    <source>
        <dbReference type="Pfam" id="PF09423"/>
    </source>
</evidence>
<dbReference type="SUPFAM" id="SSF56300">
    <property type="entry name" value="Metallo-dependent phosphatases"/>
    <property type="match status" value="1"/>
</dbReference>
<accession>A0A4Z0FAW8</accession>